<dbReference type="GO" id="GO:0005615">
    <property type="term" value="C:extracellular space"/>
    <property type="evidence" value="ECO:0007669"/>
    <property type="project" value="TreeGrafter"/>
</dbReference>
<dbReference type="EMBL" id="BTSX01000006">
    <property type="protein sequence ID" value="GMT02923.1"/>
    <property type="molecule type" value="Genomic_DNA"/>
</dbReference>
<comment type="caution">
    <text evidence="1">The sequence shown here is derived from an EMBL/GenBank/DDBJ whole genome shotgun (WGS) entry which is preliminary data.</text>
</comment>
<organism evidence="1 2">
    <name type="scientific">Pristionchus entomophagus</name>
    <dbReference type="NCBI Taxonomy" id="358040"/>
    <lineage>
        <taxon>Eukaryota</taxon>
        <taxon>Metazoa</taxon>
        <taxon>Ecdysozoa</taxon>
        <taxon>Nematoda</taxon>
        <taxon>Chromadorea</taxon>
        <taxon>Rhabditida</taxon>
        <taxon>Rhabditina</taxon>
        <taxon>Diplogasteromorpha</taxon>
        <taxon>Diplogasteroidea</taxon>
        <taxon>Neodiplogasteridae</taxon>
        <taxon>Pristionchus</taxon>
    </lineage>
</organism>
<dbReference type="GO" id="GO:0045747">
    <property type="term" value="P:positive regulation of Notch signaling pathway"/>
    <property type="evidence" value="ECO:0007669"/>
    <property type="project" value="TreeGrafter"/>
</dbReference>
<name>A0AAV5U8Y9_9BILA</name>
<dbReference type="GO" id="GO:0005112">
    <property type="term" value="F:Notch binding"/>
    <property type="evidence" value="ECO:0007669"/>
    <property type="project" value="TreeGrafter"/>
</dbReference>
<gene>
    <name evidence="1" type="ORF">PENTCL1PPCAC_25097</name>
</gene>
<feature type="non-terminal residue" evidence="1">
    <location>
        <position position="1"/>
    </location>
</feature>
<sequence>RTIPSSLLFQDTPTSQSRLPTAITALPNMHLSFVVIASVAALGYASPLRKQRNIEDYCDRHSSLFERYCGGRLSDFDTATRSKLERFCPEYEEACQGGKGYSAVNLVVPPPLPKSSNLNFDLPIGRDAKKPRVVTDKSGALVHGLTAEVVATCTPDCVDSHCTTTCKCAYTHPRVHAMCNPPATADLVPVCANWYSKCTMFQPVAYD</sequence>
<proteinExistence type="predicted"/>
<evidence type="ECO:0000313" key="2">
    <source>
        <dbReference type="Proteomes" id="UP001432027"/>
    </source>
</evidence>
<dbReference type="PANTHER" id="PTHR35015:SF1">
    <property type="entry name" value="NOTCH LIGAND OSM-11"/>
    <property type="match status" value="1"/>
</dbReference>
<accession>A0AAV5U8Y9</accession>
<dbReference type="Proteomes" id="UP001432027">
    <property type="component" value="Unassembled WGS sequence"/>
</dbReference>
<protein>
    <submittedName>
        <fullName evidence="1">Uncharacterized protein</fullName>
    </submittedName>
</protein>
<dbReference type="InterPro" id="IPR053124">
    <property type="entry name" value="Notch_signaling_modulators"/>
</dbReference>
<evidence type="ECO:0000313" key="1">
    <source>
        <dbReference type="EMBL" id="GMT02923.1"/>
    </source>
</evidence>
<dbReference type="PANTHER" id="PTHR35015">
    <property type="entry name" value="PROTEIN CBR-OSM-7-RELATED"/>
    <property type="match status" value="1"/>
</dbReference>
<keyword evidence="2" id="KW-1185">Reference proteome</keyword>
<dbReference type="AlphaFoldDB" id="A0AAV5U8Y9"/>
<reference evidence="1" key="1">
    <citation type="submission" date="2023-10" db="EMBL/GenBank/DDBJ databases">
        <title>Genome assembly of Pristionchus species.</title>
        <authorList>
            <person name="Yoshida K."/>
            <person name="Sommer R.J."/>
        </authorList>
    </citation>
    <scope>NUCLEOTIDE SEQUENCE</scope>
    <source>
        <strain evidence="1">RS0144</strain>
    </source>
</reference>